<dbReference type="EMBL" id="CAJNOJ010000555">
    <property type="protein sequence ID" value="CAF1483372.1"/>
    <property type="molecule type" value="Genomic_DNA"/>
</dbReference>
<protein>
    <submittedName>
        <fullName evidence="1">Uncharacterized protein</fullName>
    </submittedName>
</protein>
<organism evidence="1 2">
    <name type="scientific">Adineta ricciae</name>
    <name type="common">Rotifer</name>
    <dbReference type="NCBI Taxonomy" id="249248"/>
    <lineage>
        <taxon>Eukaryota</taxon>
        <taxon>Metazoa</taxon>
        <taxon>Spiralia</taxon>
        <taxon>Gnathifera</taxon>
        <taxon>Rotifera</taxon>
        <taxon>Eurotatoria</taxon>
        <taxon>Bdelloidea</taxon>
        <taxon>Adinetida</taxon>
        <taxon>Adinetidae</taxon>
        <taxon>Adineta</taxon>
    </lineage>
</organism>
<evidence type="ECO:0000313" key="2">
    <source>
        <dbReference type="Proteomes" id="UP000663852"/>
    </source>
</evidence>
<reference evidence="1" key="1">
    <citation type="submission" date="2021-02" db="EMBL/GenBank/DDBJ databases">
        <authorList>
            <person name="Nowell W R."/>
        </authorList>
    </citation>
    <scope>NUCLEOTIDE SEQUENCE</scope>
</reference>
<comment type="caution">
    <text evidence="1">The sequence shown here is derived from an EMBL/GenBank/DDBJ whole genome shotgun (WGS) entry which is preliminary data.</text>
</comment>
<dbReference type="AlphaFoldDB" id="A0A815RW49"/>
<gene>
    <name evidence="1" type="ORF">EDS130_LOCUS41574</name>
</gene>
<evidence type="ECO:0000313" key="1">
    <source>
        <dbReference type="EMBL" id="CAF1483372.1"/>
    </source>
</evidence>
<dbReference type="Proteomes" id="UP000663852">
    <property type="component" value="Unassembled WGS sequence"/>
</dbReference>
<sequence>QDIPGKEGAFGLLRNDLSEKPSFRAITNLISILNDKGPNFEPSILNYTINGNVENIRQILFQKRNGDFYLMVWLEVSSWNFTTQIDLYPSPQQVILTLSENNRISSGILYAFNNTGNVYISELIIHQNQIAFNVTDKISIIQLNNKSVQDEK</sequence>
<proteinExistence type="predicted"/>
<feature type="non-terminal residue" evidence="1">
    <location>
        <position position="1"/>
    </location>
</feature>
<name>A0A815RW49_ADIRI</name>
<accession>A0A815RW49</accession>
<dbReference type="OrthoDB" id="10503335at2759"/>